<evidence type="ECO:0000256" key="4">
    <source>
        <dbReference type="ARBA" id="ARBA00022982"/>
    </source>
</evidence>
<protein>
    <submittedName>
        <fullName evidence="8">Cupredoxin family copper-binding protein</fullName>
    </submittedName>
</protein>
<keyword evidence="4" id="KW-0249">Electron transport</keyword>
<dbReference type="PROSITE" id="PS51257">
    <property type="entry name" value="PROKAR_LIPOPROTEIN"/>
    <property type="match status" value="1"/>
</dbReference>
<accession>A0ABV9UMS7</accession>
<feature type="chain" id="PRO_5045141916" evidence="6">
    <location>
        <begin position="29"/>
        <end position="154"/>
    </location>
</feature>
<proteinExistence type="predicted"/>
<dbReference type="InterPro" id="IPR052721">
    <property type="entry name" value="ET_Amicyanin"/>
</dbReference>
<keyword evidence="2" id="KW-0813">Transport</keyword>
<organism evidence="8 9">
    <name type="scientific">Streptomyces mauvecolor</name>
    <dbReference type="NCBI Taxonomy" id="58345"/>
    <lineage>
        <taxon>Bacteria</taxon>
        <taxon>Bacillati</taxon>
        <taxon>Actinomycetota</taxon>
        <taxon>Actinomycetes</taxon>
        <taxon>Kitasatosporales</taxon>
        <taxon>Streptomycetaceae</taxon>
        <taxon>Streptomyces</taxon>
    </lineage>
</organism>
<keyword evidence="9" id="KW-1185">Reference proteome</keyword>
<evidence type="ECO:0000256" key="1">
    <source>
        <dbReference type="ARBA" id="ARBA00004418"/>
    </source>
</evidence>
<dbReference type="PANTHER" id="PTHR36507:SF1">
    <property type="entry name" value="BLL1555 PROTEIN"/>
    <property type="match status" value="1"/>
</dbReference>
<dbReference type="Pfam" id="PF13473">
    <property type="entry name" value="Cupredoxin_1"/>
    <property type="match status" value="1"/>
</dbReference>
<dbReference type="InterPro" id="IPR035668">
    <property type="entry name" value="Amicyanin"/>
</dbReference>
<feature type="region of interest" description="Disordered" evidence="5">
    <location>
        <begin position="96"/>
        <end position="115"/>
    </location>
</feature>
<dbReference type="PRINTS" id="PR00155">
    <property type="entry name" value="AMICYANIN"/>
</dbReference>
<dbReference type="InterPro" id="IPR002386">
    <property type="entry name" value="Amicyanin/Pseudoazurin"/>
</dbReference>
<dbReference type="Gene3D" id="2.60.40.420">
    <property type="entry name" value="Cupredoxins - blue copper proteins"/>
    <property type="match status" value="1"/>
</dbReference>
<comment type="subcellular location">
    <subcellularLocation>
        <location evidence="1">Periplasm</location>
    </subcellularLocation>
</comment>
<name>A0ABV9UMS7_9ACTN</name>
<dbReference type="RefSeq" id="WP_381227254.1">
    <property type="nucleotide sequence ID" value="NZ_JBHSIZ010000018.1"/>
</dbReference>
<evidence type="ECO:0000313" key="9">
    <source>
        <dbReference type="Proteomes" id="UP001595834"/>
    </source>
</evidence>
<feature type="region of interest" description="Disordered" evidence="5">
    <location>
        <begin position="32"/>
        <end position="77"/>
    </location>
</feature>
<dbReference type="Proteomes" id="UP001595834">
    <property type="component" value="Unassembled WGS sequence"/>
</dbReference>
<feature type="compositionally biased region" description="Low complexity" evidence="5">
    <location>
        <begin position="39"/>
        <end position="58"/>
    </location>
</feature>
<dbReference type="EMBL" id="JBHSIZ010000018">
    <property type="protein sequence ID" value="MFC4958409.1"/>
    <property type="molecule type" value="Genomic_DNA"/>
</dbReference>
<evidence type="ECO:0000313" key="8">
    <source>
        <dbReference type="EMBL" id="MFC4958409.1"/>
    </source>
</evidence>
<reference evidence="9" key="1">
    <citation type="journal article" date="2019" name="Int. J. Syst. Evol. Microbiol.">
        <title>The Global Catalogue of Microorganisms (GCM) 10K type strain sequencing project: providing services to taxonomists for standard genome sequencing and annotation.</title>
        <authorList>
            <consortium name="The Broad Institute Genomics Platform"/>
            <consortium name="The Broad Institute Genome Sequencing Center for Infectious Disease"/>
            <person name="Wu L."/>
            <person name="Ma J."/>
        </authorList>
    </citation>
    <scope>NUCLEOTIDE SEQUENCE [LARGE SCALE GENOMIC DNA]</scope>
    <source>
        <strain evidence="9">CCM 7224</strain>
    </source>
</reference>
<sequence length="154" mass="15387">MRTPNLARPTGRRGQAIATAAAMLALLAACGSPQGGGSASAPAGHSAMPGAGAPAASGTRQAGPGGESPSTAGSVTIKNDAFTPKILTVKAGTTVTWTNDDEEPHTVTSDANGPLHSPGLDTGAVYHFTFTTPGTYTYLCTIHPFMHGTVTVTP</sequence>
<dbReference type="CDD" id="cd13921">
    <property type="entry name" value="Amicyanin"/>
    <property type="match status" value="1"/>
</dbReference>
<dbReference type="InterPro" id="IPR028096">
    <property type="entry name" value="EfeO_Cupredoxin"/>
</dbReference>
<keyword evidence="6" id="KW-0732">Signal</keyword>
<evidence type="ECO:0000256" key="6">
    <source>
        <dbReference type="SAM" id="SignalP"/>
    </source>
</evidence>
<gene>
    <name evidence="8" type="ORF">ACFPFX_19170</name>
</gene>
<comment type="caution">
    <text evidence="8">The sequence shown here is derived from an EMBL/GenBank/DDBJ whole genome shotgun (WGS) entry which is preliminary data.</text>
</comment>
<dbReference type="InterPro" id="IPR008972">
    <property type="entry name" value="Cupredoxin"/>
</dbReference>
<keyword evidence="3" id="KW-0574">Periplasm</keyword>
<feature type="signal peptide" evidence="6">
    <location>
        <begin position="1"/>
        <end position="28"/>
    </location>
</feature>
<feature type="compositionally biased region" description="Polar residues" evidence="5">
    <location>
        <begin position="68"/>
        <end position="77"/>
    </location>
</feature>
<dbReference type="PANTHER" id="PTHR36507">
    <property type="entry name" value="BLL1555 PROTEIN"/>
    <property type="match status" value="1"/>
</dbReference>
<evidence type="ECO:0000259" key="7">
    <source>
        <dbReference type="Pfam" id="PF13473"/>
    </source>
</evidence>
<evidence type="ECO:0000256" key="5">
    <source>
        <dbReference type="SAM" id="MobiDB-lite"/>
    </source>
</evidence>
<evidence type="ECO:0000256" key="3">
    <source>
        <dbReference type="ARBA" id="ARBA00022764"/>
    </source>
</evidence>
<dbReference type="SUPFAM" id="SSF49503">
    <property type="entry name" value="Cupredoxins"/>
    <property type="match status" value="1"/>
</dbReference>
<feature type="domain" description="EfeO-type cupredoxin-like" evidence="7">
    <location>
        <begin position="71"/>
        <end position="152"/>
    </location>
</feature>
<evidence type="ECO:0000256" key="2">
    <source>
        <dbReference type="ARBA" id="ARBA00022448"/>
    </source>
</evidence>